<dbReference type="AlphaFoldDB" id="A0A8B6HQ74"/>
<reference evidence="1" key="1">
    <citation type="submission" date="2018-11" db="EMBL/GenBank/DDBJ databases">
        <authorList>
            <person name="Alioto T."/>
            <person name="Alioto T."/>
        </authorList>
    </citation>
    <scope>NUCLEOTIDE SEQUENCE</scope>
</reference>
<evidence type="ECO:0000313" key="2">
    <source>
        <dbReference type="Proteomes" id="UP000596742"/>
    </source>
</evidence>
<comment type="caution">
    <text evidence="1">The sequence shown here is derived from an EMBL/GenBank/DDBJ whole genome shotgun (WGS) entry which is preliminary data.</text>
</comment>
<organism evidence="1 2">
    <name type="scientific">Mytilus galloprovincialis</name>
    <name type="common">Mediterranean mussel</name>
    <dbReference type="NCBI Taxonomy" id="29158"/>
    <lineage>
        <taxon>Eukaryota</taxon>
        <taxon>Metazoa</taxon>
        <taxon>Spiralia</taxon>
        <taxon>Lophotrochozoa</taxon>
        <taxon>Mollusca</taxon>
        <taxon>Bivalvia</taxon>
        <taxon>Autobranchia</taxon>
        <taxon>Pteriomorphia</taxon>
        <taxon>Mytilida</taxon>
        <taxon>Mytiloidea</taxon>
        <taxon>Mytilidae</taxon>
        <taxon>Mytilinae</taxon>
        <taxon>Mytilus</taxon>
    </lineage>
</organism>
<dbReference type="EMBL" id="UYJE01010433">
    <property type="protein sequence ID" value="VDI83152.1"/>
    <property type="molecule type" value="Genomic_DNA"/>
</dbReference>
<dbReference type="OrthoDB" id="6114554at2759"/>
<dbReference type="Proteomes" id="UP000596742">
    <property type="component" value="Unassembled WGS sequence"/>
</dbReference>
<gene>
    <name evidence="1" type="ORF">MGAL_10B023251</name>
</gene>
<keyword evidence="2" id="KW-1185">Reference proteome</keyword>
<evidence type="ECO:0000313" key="1">
    <source>
        <dbReference type="EMBL" id="VDI83152.1"/>
    </source>
</evidence>
<proteinExistence type="predicted"/>
<sequence length="209" mass="24950">MRNIDKTGLPGKLKVWIYQHGLPPRISWPIMLYEITLTRVEKLERTINRHLRKWLGVPPSFTTVGLLRHKDIVRTVAVGRRGLGTSKSYYWKNANTQERRNLVQREIKYRKEENRQAKAVELGSQGAWLKWELEQRSLTWSEIWRYPQYQLQCMMYYQHLQLCRGRYFQKHQIVPCAETEEHYNMYYQDAISYTGEIYMATQLSTSGTG</sequence>
<name>A0A8B6HQ74_MYTGA</name>
<protein>
    <submittedName>
        <fullName evidence="1">Uncharacterized protein</fullName>
    </submittedName>
</protein>
<accession>A0A8B6HQ74</accession>